<dbReference type="PANTHER" id="PTHR33018">
    <property type="entry name" value="OS10G0338966 PROTEIN-RELATED"/>
    <property type="match status" value="1"/>
</dbReference>
<proteinExistence type="predicted"/>
<organism evidence="1 2">
    <name type="scientific">Lactuca virosa</name>
    <dbReference type="NCBI Taxonomy" id="75947"/>
    <lineage>
        <taxon>Eukaryota</taxon>
        <taxon>Viridiplantae</taxon>
        <taxon>Streptophyta</taxon>
        <taxon>Embryophyta</taxon>
        <taxon>Tracheophyta</taxon>
        <taxon>Spermatophyta</taxon>
        <taxon>Magnoliopsida</taxon>
        <taxon>eudicotyledons</taxon>
        <taxon>Gunneridae</taxon>
        <taxon>Pentapetalae</taxon>
        <taxon>asterids</taxon>
        <taxon>campanulids</taxon>
        <taxon>Asterales</taxon>
        <taxon>Asteraceae</taxon>
        <taxon>Cichorioideae</taxon>
        <taxon>Cichorieae</taxon>
        <taxon>Lactucinae</taxon>
        <taxon>Lactuca</taxon>
    </lineage>
</organism>
<dbReference type="PANTHER" id="PTHR33018:SF37">
    <property type="entry name" value="TRANSPOSASE TNP1_EN_SPM-LIKE DOMAIN-CONTAINING PROTEIN"/>
    <property type="match status" value="1"/>
</dbReference>
<name>A0AAU9NNI4_9ASTR</name>
<keyword evidence="2" id="KW-1185">Reference proteome</keyword>
<dbReference type="AlphaFoldDB" id="A0AAU9NNI4"/>
<sequence length="194" mass="22244">MTCNHKWRSYKKRLKNNLLTNENERNPLETYLYLEKTALQKFKERISSKEFQDISEKAKMSSMCNTNPARVGPHGYRGNKPKWEQEKASGELPPQLYEIKSERSLDYVLGRRSKNELGSKIIPPNMEPIVKKLIHVQKEISNSDLLPGPGEDFLTLAIGLEHPGRTRAVGHDIGLRKGMQGLEKKEESRGQRSC</sequence>
<protein>
    <submittedName>
        <fullName evidence="1">Uncharacterized protein</fullName>
    </submittedName>
</protein>
<accession>A0AAU9NNI4</accession>
<dbReference type="EMBL" id="CAKMRJ010004852">
    <property type="protein sequence ID" value="CAH1439448.1"/>
    <property type="molecule type" value="Genomic_DNA"/>
</dbReference>
<dbReference type="Proteomes" id="UP001157418">
    <property type="component" value="Unassembled WGS sequence"/>
</dbReference>
<evidence type="ECO:0000313" key="1">
    <source>
        <dbReference type="EMBL" id="CAH1439448.1"/>
    </source>
</evidence>
<comment type="caution">
    <text evidence="1">The sequence shown here is derived from an EMBL/GenBank/DDBJ whole genome shotgun (WGS) entry which is preliminary data.</text>
</comment>
<gene>
    <name evidence="1" type="ORF">LVIROSA_LOCUS25641</name>
</gene>
<reference evidence="1 2" key="1">
    <citation type="submission" date="2022-01" db="EMBL/GenBank/DDBJ databases">
        <authorList>
            <person name="Xiong W."/>
            <person name="Schranz E."/>
        </authorList>
    </citation>
    <scope>NUCLEOTIDE SEQUENCE [LARGE SCALE GENOMIC DNA]</scope>
</reference>
<evidence type="ECO:0000313" key="2">
    <source>
        <dbReference type="Proteomes" id="UP001157418"/>
    </source>
</evidence>